<dbReference type="EMBL" id="CADEAL010003011">
    <property type="protein sequence ID" value="CAB1443160.1"/>
    <property type="molecule type" value="Genomic_DNA"/>
</dbReference>
<dbReference type="InterPro" id="IPR036005">
    <property type="entry name" value="Creatinase/aminopeptidase-like"/>
</dbReference>
<keyword evidence="4" id="KW-1185">Reference proteome</keyword>
<dbReference type="Pfam" id="PF00443">
    <property type="entry name" value="UCH"/>
    <property type="match status" value="1"/>
</dbReference>
<accession>A0A9N7V533</accession>
<dbReference type="SUPFAM" id="SSF55920">
    <property type="entry name" value="Creatinase/aminopeptidase"/>
    <property type="match status" value="1"/>
</dbReference>
<dbReference type="InterPro" id="IPR018200">
    <property type="entry name" value="USP_CS"/>
</dbReference>
<dbReference type="PROSITE" id="PS50235">
    <property type="entry name" value="USP_3"/>
    <property type="match status" value="1"/>
</dbReference>
<feature type="region of interest" description="Disordered" evidence="1">
    <location>
        <begin position="1"/>
        <end position="25"/>
    </location>
</feature>
<dbReference type="PANTHER" id="PTHR43330">
    <property type="entry name" value="METHIONINE AMINOPEPTIDASE"/>
    <property type="match status" value="1"/>
</dbReference>
<dbReference type="GO" id="GO:0070006">
    <property type="term" value="F:metalloaminopeptidase activity"/>
    <property type="evidence" value="ECO:0007669"/>
    <property type="project" value="TreeGrafter"/>
</dbReference>
<proteinExistence type="predicted"/>
<dbReference type="GO" id="GO:0004843">
    <property type="term" value="F:cysteine-type deubiquitinase activity"/>
    <property type="evidence" value="ECO:0007669"/>
    <property type="project" value="InterPro"/>
</dbReference>
<evidence type="ECO:0000313" key="4">
    <source>
        <dbReference type="Proteomes" id="UP001153269"/>
    </source>
</evidence>
<dbReference type="GO" id="GO:0016579">
    <property type="term" value="P:protein deubiquitination"/>
    <property type="evidence" value="ECO:0007669"/>
    <property type="project" value="InterPro"/>
</dbReference>
<dbReference type="Gene3D" id="3.90.70.10">
    <property type="entry name" value="Cysteine proteinases"/>
    <property type="match status" value="1"/>
</dbReference>
<gene>
    <name evidence="3" type="ORF">PLEPLA_LOCUS30875</name>
</gene>
<evidence type="ECO:0000256" key="1">
    <source>
        <dbReference type="SAM" id="MobiDB-lite"/>
    </source>
</evidence>
<reference evidence="3" key="1">
    <citation type="submission" date="2020-03" db="EMBL/GenBank/DDBJ databases">
        <authorList>
            <person name="Weist P."/>
        </authorList>
    </citation>
    <scope>NUCLEOTIDE SEQUENCE</scope>
</reference>
<dbReference type="SUPFAM" id="SSF54001">
    <property type="entry name" value="Cysteine proteinases"/>
    <property type="match status" value="1"/>
</dbReference>
<protein>
    <recommendedName>
        <fullName evidence="2">USP domain-containing protein</fullName>
    </recommendedName>
</protein>
<dbReference type="InterPro" id="IPR001394">
    <property type="entry name" value="Peptidase_C19_UCH"/>
</dbReference>
<organism evidence="3 4">
    <name type="scientific">Pleuronectes platessa</name>
    <name type="common">European plaice</name>
    <dbReference type="NCBI Taxonomy" id="8262"/>
    <lineage>
        <taxon>Eukaryota</taxon>
        <taxon>Metazoa</taxon>
        <taxon>Chordata</taxon>
        <taxon>Craniata</taxon>
        <taxon>Vertebrata</taxon>
        <taxon>Euteleostomi</taxon>
        <taxon>Actinopterygii</taxon>
        <taxon>Neopterygii</taxon>
        <taxon>Teleostei</taxon>
        <taxon>Neoteleostei</taxon>
        <taxon>Acanthomorphata</taxon>
        <taxon>Carangaria</taxon>
        <taxon>Pleuronectiformes</taxon>
        <taxon>Pleuronectoidei</taxon>
        <taxon>Pleuronectidae</taxon>
        <taxon>Pleuronectes</taxon>
    </lineage>
</organism>
<dbReference type="PANTHER" id="PTHR43330:SF8">
    <property type="entry name" value="METHIONINE AMINOPEPTIDASE 1D, MITOCHONDRIAL"/>
    <property type="match status" value="1"/>
</dbReference>
<dbReference type="AlphaFoldDB" id="A0A9N7V533"/>
<dbReference type="InterPro" id="IPR028889">
    <property type="entry name" value="USP"/>
</dbReference>
<dbReference type="Proteomes" id="UP001153269">
    <property type="component" value="Unassembled WGS sequence"/>
</dbReference>
<name>A0A9N7V533_PLEPL</name>
<feature type="domain" description="USP" evidence="2">
    <location>
        <begin position="83"/>
        <end position="189"/>
    </location>
</feature>
<evidence type="ECO:0000313" key="3">
    <source>
        <dbReference type="EMBL" id="CAB1443160.1"/>
    </source>
</evidence>
<dbReference type="PROSITE" id="PS00972">
    <property type="entry name" value="USP_1"/>
    <property type="match status" value="1"/>
</dbReference>
<comment type="caution">
    <text evidence="3">The sequence shown here is derived from an EMBL/GenBank/DDBJ whole genome shotgun (WGS) entry which is preliminary data.</text>
</comment>
<evidence type="ECO:0000259" key="2">
    <source>
        <dbReference type="PROSITE" id="PS50235"/>
    </source>
</evidence>
<dbReference type="InterPro" id="IPR038765">
    <property type="entry name" value="Papain-like_cys_pep_sf"/>
</dbReference>
<sequence>MDGSCSSRAVGPTMPIDSPQLEAPGDCLGPTPGDALYNSYRSSGDWPKEQVLSNGDGIELPQKVLFPPDRLDLKWTQVHRIGAGLKNMGNTCFLNSALQCLTYTPPFANFLLTGEHSKTCAAVCECGADIICSFIEPILMEGSSEFRILKDKWTAVSADDKRSAQFEHTVVITSDGVDILTKLPEESNL</sequence>